<feature type="transmembrane region" description="Helical" evidence="1">
    <location>
        <begin position="5"/>
        <end position="22"/>
    </location>
</feature>
<proteinExistence type="predicted"/>
<keyword evidence="1" id="KW-1133">Transmembrane helix</keyword>
<evidence type="ECO:0000313" key="3">
    <source>
        <dbReference type="Proteomes" id="UP000476338"/>
    </source>
</evidence>
<accession>A0A6L5WIZ7</accession>
<keyword evidence="3" id="KW-1185">Reference proteome</keyword>
<reference evidence="2 3" key="1">
    <citation type="submission" date="2019-09" db="EMBL/GenBank/DDBJ databases">
        <authorList>
            <person name="Silva M."/>
            <person name="Pereira G."/>
            <person name="Lopes-Da-Costa L."/>
            <person name="Silva E."/>
        </authorList>
    </citation>
    <scope>NUCLEOTIDE SEQUENCE [LARGE SCALE GENOMIC DNA]</scope>
    <source>
        <strain evidence="2 3">FMV-PI01</strain>
    </source>
</reference>
<comment type="caution">
    <text evidence="2">The sequence shown here is derived from an EMBL/GenBank/DDBJ whole genome shotgun (WGS) entry which is preliminary data.</text>
</comment>
<dbReference type="AlphaFoldDB" id="A0A6L5WIZ7"/>
<sequence>MTRAVIIIFELLISNFLFLLVFWQGKEIWLFLAGMNIVFILVIFLLHKHIYKFGDFLCLFLLLFYLFYAIMDFVAFPKTLSQNNTNQYFGKVKDINYHLKGIDCHIDLDLNGNKIQRFHLDDDCQKYTVGLVHFPMIEIISRRQFLNSDLIYIIKDDKNKIIYQNYTSEIIKADKFFRVVIAVFAIFIAIVLERKGVFKK</sequence>
<dbReference type="RefSeq" id="WP_154571449.1">
    <property type="nucleotide sequence ID" value="NZ_VWSJ01000081.1"/>
</dbReference>
<keyword evidence="1" id="KW-0812">Transmembrane</keyword>
<dbReference type="Proteomes" id="UP000476338">
    <property type="component" value="Unassembled WGS sequence"/>
</dbReference>
<feature type="transmembrane region" description="Helical" evidence="1">
    <location>
        <begin position="176"/>
        <end position="192"/>
    </location>
</feature>
<evidence type="ECO:0000313" key="2">
    <source>
        <dbReference type="EMBL" id="MSN97210.1"/>
    </source>
</evidence>
<dbReference type="EMBL" id="VWSJ01000081">
    <property type="protein sequence ID" value="MSN97210.1"/>
    <property type="molecule type" value="Genomic_DNA"/>
</dbReference>
<protein>
    <submittedName>
        <fullName evidence="2">Uncharacterized protein</fullName>
    </submittedName>
</protein>
<name>A0A6L5WIZ7_9BACT</name>
<evidence type="ECO:0000256" key="1">
    <source>
        <dbReference type="SAM" id="Phobius"/>
    </source>
</evidence>
<feature type="transmembrane region" description="Helical" evidence="1">
    <location>
        <begin position="53"/>
        <end position="71"/>
    </location>
</feature>
<keyword evidence="1" id="KW-0472">Membrane</keyword>
<gene>
    <name evidence="2" type="ORF">F1B92_08580</name>
</gene>
<reference evidence="2 3" key="2">
    <citation type="submission" date="2020-03" db="EMBL/GenBank/DDBJ databases">
        <title>Campylobacter portucalensis sp. nov., a new species of Campylobacter isolated from the reproductive tract of bulls.</title>
        <authorList>
            <person name="Silva M.F."/>
            <person name="Pereira G."/>
            <person name="Carneiro C."/>
            <person name="Hemphill A."/>
            <person name="Mateus L."/>
            <person name="Lopes-Da-Costa L."/>
            <person name="Silva E."/>
        </authorList>
    </citation>
    <scope>NUCLEOTIDE SEQUENCE [LARGE SCALE GENOMIC DNA]</scope>
    <source>
        <strain evidence="2 3">FMV-PI01</strain>
    </source>
</reference>
<feature type="transmembrane region" description="Helical" evidence="1">
    <location>
        <begin position="28"/>
        <end position="46"/>
    </location>
</feature>
<organism evidence="2 3">
    <name type="scientific">Campylobacter portucalensis</name>
    <dbReference type="NCBI Taxonomy" id="2608384"/>
    <lineage>
        <taxon>Bacteria</taxon>
        <taxon>Pseudomonadati</taxon>
        <taxon>Campylobacterota</taxon>
        <taxon>Epsilonproteobacteria</taxon>
        <taxon>Campylobacterales</taxon>
        <taxon>Campylobacteraceae</taxon>
        <taxon>Campylobacter</taxon>
    </lineage>
</organism>